<dbReference type="Proteomes" id="UP000319424">
    <property type="component" value="Unassembled WGS sequence"/>
</dbReference>
<dbReference type="InterPro" id="IPR026835">
    <property type="entry name" value="YqcG_C"/>
</dbReference>
<dbReference type="AlphaFoldDB" id="A0A552US60"/>
<evidence type="ECO:0000259" key="2">
    <source>
        <dbReference type="Pfam" id="PF14410"/>
    </source>
</evidence>
<protein>
    <recommendedName>
        <fullName evidence="2">Toxin YqcG C-terminal domain-containing protein</fullName>
    </recommendedName>
</protein>
<gene>
    <name evidence="3" type="ORF">FL857_12185</name>
</gene>
<accession>A0A552US60</accession>
<evidence type="ECO:0000256" key="1">
    <source>
        <dbReference type="SAM" id="MobiDB-lite"/>
    </source>
</evidence>
<feature type="region of interest" description="Disordered" evidence="1">
    <location>
        <begin position="202"/>
        <end position="233"/>
    </location>
</feature>
<comment type="caution">
    <text evidence="3">The sequence shown here is derived from an EMBL/GenBank/DDBJ whole genome shotgun (WGS) entry which is preliminary data.</text>
</comment>
<proteinExistence type="predicted"/>
<name>A0A552US60_9FIRM</name>
<evidence type="ECO:0000313" key="3">
    <source>
        <dbReference type="EMBL" id="TRW21066.1"/>
    </source>
</evidence>
<organism evidence="3 4">
    <name type="scientific">Criibacterium bergeronii</name>
    <dbReference type="NCBI Taxonomy" id="1871336"/>
    <lineage>
        <taxon>Bacteria</taxon>
        <taxon>Bacillati</taxon>
        <taxon>Bacillota</taxon>
        <taxon>Clostridia</taxon>
        <taxon>Peptostreptococcales</taxon>
        <taxon>Filifactoraceae</taxon>
        <taxon>Criibacterium</taxon>
    </lineage>
</organism>
<feature type="compositionally biased region" description="Basic and acidic residues" evidence="1">
    <location>
        <begin position="202"/>
        <end position="214"/>
    </location>
</feature>
<sequence length="233" mass="26347">MIRDFFVSMVTAGVLDGVARKIGSTQVYKVVKEKVGKTTKELGERLDRKVKEILEPVLDTFKPRQELVTPEGIVFSTRNIDNTIENKSMLSRVKNIVTGTGEESVEKVGKESKALANNTYDEISKGANKAVSYDRPSHFRKGVRDSVWDDAKNVNGDVIDPVTGEVMDKAQPWHMGHKPGFEFRKHQQSAIDRGISRKQFLDEHNKSEHYRPELPKSNQSHKGEDITDNYFGD</sequence>
<dbReference type="EMBL" id="VJXW01000058">
    <property type="protein sequence ID" value="TRW21066.1"/>
    <property type="molecule type" value="Genomic_DNA"/>
</dbReference>
<feature type="domain" description="Toxin YqcG C-terminal" evidence="2">
    <location>
        <begin position="155"/>
        <end position="224"/>
    </location>
</feature>
<dbReference type="Pfam" id="PF14410">
    <property type="entry name" value="GH-E"/>
    <property type="match status" value="1"/>
</dbReference>
<evidence type="ECO:0000313" key="4">
    <source>
        <dbReference type="Proteomes" id="UP000319424"/>
    </source>
</evidence>
<dbReference type="OrthoDB" id="2888882at2"/>
<reference evidence="3 4" key="1">
    <citation type="submission" date="2019-07" db="EMBL/GenBank/DDBJ databases">
        <title>Criibacterium bergeronii gen. nov., sp. nov. isolated from human clinical samples.</title>
        <authorList>
            <person name="Maheux A.F."/>
            <person name="Boudreau D.K."/>
            <person name="Berube E."/>
            <person name="Brodeur S."/>
            <person name="Bernard K.A."/>
            <person name="Abed J.Y."/>
            <person name="Ducrey E."/>
            <person name="Guay E.F."/>
            <person name="Raymond F."/>
            <person name="Corbeil J."/>
            <person name="Domingo M.-C."/>
            <person name="Roy P.H."/>
            <person name="Boissinot M."/>
            <person name="Tocheva E.I."/>
            <person name="Omar R.F."/>
        </authorList>
    </citation>
    <scope>NUCLEOTIDE SEQUENCE [LARGE SCALE GENOMIC DNA]</scope>
    <source>
        <strain evidence="3 4">CCRI-24246</strain>
    </source>
</reference>